<sequence>MPGGRSSNKNSGKPARQLRFSEALLQTKGPPPTSAVLPPATYHAMTGSAQEPTMDCILQEISAVDCRLEWMDVTMVALTAEMKSIPMDIASFQGWNKG</sequence>
<evidence type="ECO:0000313" key="2">
    <source>
        <dbReference type="Proteomes" id="UP001066276"/>
    </source>
</evidence>
<reference evidence="1" key="1">
    <citation type="journal article" date="2022" name="bioRxiv">
        <title>Sequencing and chromosome-scale assembly of the giantPleurodeles waltlgenome.</title>
        <authorList>
            <person name="Brown T."/>
            <person name="Elewa A."/>
            <person name="Iarovenko S."/>
            <person name="Subramanian E."/>
            <person name="Araus A.J."/>
            <person name="Petzold A."/>
            <person name="Susuki M."/>
            <person name="Suzuki K.-i.T."/>
            <person name="Hayashi T."/>
            <person name="Toyoda A."/>
            <person name="Oliveira C."/>
            <person name="Osipova E."/>
            <person name="Leigh N.D."/>
            <person name="Simon A."/>
            <person name="Yun M.H."/>
        </authorList>
    </citation>
    <scope>NUCLEOTIDE SEQUENCE</scope>
    <source>
        <strain evidence="1">20211129_DDA</strain>
        <tissue evidence="1">Liver</tissue>
    </source>
</reference>
<proteinExistence type="predicted"/>
<gene>
    <name evidence="1" type="ORF">NDU88_002457</name>
</gene>
<dbReference type="EMBL" id="JANPWB010000012">
    <property type="protein sequence ID" value="KAJ1114218.1"/>
    <property type="molecule type" value="Genomic_DNA"/>
</dbReference>
<protein>
    <submittedName>
        <fullName evidence="1">Uncharacterized protein</fullName>
    </submittedName>
</protein>
<organism evidence="1 2">
    <name type="scientific">Pleurodeles waltl</name>
    <name type="common">Iberian ribbed newt</name>
    <dbReference type="NCBI Taxonomy" id="8319"/>
    <lineage>
        <taxon>Eukaryota</taxon>
        <taxon>Metazoa</taxon>
        <taxon>Chordata</taxon>
        <taxon>Craniata</taxon>
        <taxon>Vertebrata</taxon>
        <taxon>Euteleostomi</taxon>
        <taxon>Amphibia</taxon>
        <taxon>Batrachia</taxon>
        <taxon>Caudata</taxon>
        <taxon>Salamandroidea</taxon>
        <taxon>Salamandridae</taxon>
        <taxon>Pleurodelinae</taxon>
        <taxon>Pleurodeles</taxon>
    </lineage>
</organism>
<dbReference type="Proteomes" id="UP001066276">
    <property type="component" value="Chromosome 8"/>
</dbReference>
<evidence type="ECO:0000313" key="1">
    <source>
        <dbReference type="EMBL" id="KAJ1114218.1"/>
    </source>
</evidence>
<dbReference type="AlphaFoldDB" id="A0AAV7NDP9"/>
<accession>A0AAV7NDP9</accession>
<name>A0AAV7NDP9_PLEWA</name>
<keyword evidence="2" id="KW-1185">Reference proteome</keyword>
<comment type="caution">
    <text evidence="1">The sequence shown here is derived from an EMBL/GenBank/DDBJ whole genome shotgun (WGS) entry which is preliminary data.</text>
</comment>